<dbReference type="GO" id="GO:0003839">
    <property type="term" value="F:gamma-glutamylcyclotransferase activity"/>
    <property type="evidence" value="ECO:0007669"/>
    <property type="project" value="InterPro"/>
</dbReference>
<dbReference type="Ensembl" id="ENSSLDT00000007612.1">
    <property type="protein sequence ID" value="ENSSLDP00000007380.1"/>
    <property type="gene ID" value="ENSSLDG00000005854.1"/>
</dbReference>
<keyword evidence="3" id="KW-1185">Reference proteome</keyword>
<evidence type="ECO:0000313" key="2">
    <source>
        <dbReference type="Ensembl" id="ENSSLDP00000007380.1"/>
    </source>
</evidence>
<reference evidence="2" key="1">
    <citation type="submission" date="2025-08" db="UniProtKB">
        <authorList>
            <consortium name="Ensembl"/>
        </authorList>
    </citation>
    <scope>IDENTIFICATION</scope>
</reference>
<feature type="binding site" evidence="1">
    <location>
        <begin position="25"/>
        <end position="30"/>
    </location>
    <ligand>
        <name>substrate</name>
    </ligand>
</feature>
<dbReference type="Gene3D" id="3.10.490.10">
    <property type="entry name" value="Gamma-glutamyl cyclotransferase-like"/>
    <property type="match status" value="1"/>
</dbReference>
<evidence type="ECO:0000256" key="1">
    <source>
        <dbReference type="PIRSR" id="PIRSR617939-2"/>
    </source>
</evidence>
<protein>
    <submittedName>
        <fullName evidence="2">Uncharacterized protein</fullName>
    </submittedName>
</protein>
<organism evidence="2 3">
    <name type="scientific">Seriola lalandi dorsalis</name>
    <dbReference type="NCBI Taxonomy" id="1841481"/>
    <lineage>
        <taxon>Eukaryota</taxon>
        <taxon>Metazoa</taxon>
        <taxon>Chordata</taxon>
        <taxon>Craniata</taxon>
        <taxon>Vertebrata</taxon>
        <taxon>Euteleostomi</taxon>
        <taxon>Actinopterygii</taxon>
        <taxon>Neopterygii</taxon>
        <taxon>Teleostei</taxon>
        <taxon>Neoteleostei</taxon>
        <taxon>Acanthomorphata</taxon>
        <taxon>Carangaria</taxon>
        <taxon>Carangiformes</taxon>
        <taxon>Carangidae</taxon>
        <taxon>Seriola</taxon>
    </lineage>
</organism>
<dbReference type="GeneTree" id="ENSGT01110000269995"/>
<evidence type="ECO:0000313" key="3">
    <source>
        <dbReference type="Proteomes" id="UP000261360"/>
    </source>
</evidence>
<name>A0A3B4WU01_SERLL</name>
<dbReference type="InterPro" id="IPR013024">
    <property type="entry name" value="GGCT-like"/>
</dbReference>
<dbReference type="InterPro" id="IPR017939">
    <property type="entry name" value="G-Glutamylcylcotransferase"/>
</dbReference>
<reference evidence="2" key="2">
    <citation type="submission" date="2025-09" db="UniProtKB">
        <authorList>
            <consortium name="Ensembl"/>
        </authorList>
    </citation>
    <scope>IDENTIFICATION</scope>
</reference>
<dbReference type="PANTHER" id="PTHR12935:SF14">
    <property type="entry name" value="GAMMA-GLUTAMYLCYCLOTRANSFERASE"/>
    <property type="match status" value="1"/>
</dbReference>
<dbReference type="PANTHER" id="PTHR12935">
    <property type="entry name" value="GAMMA-GLUTAMYLCYCLOTRANSFERASE"/>
    <property type="match status" value="1"/>
</dbReference>
<proteinExistence type="predicted"/>
<dbReference type="Proteomes" id="UP000261360">
    <property type="component" value="Unplaced"/>
</dbReference>
<dbReference type="CDD" id="cd06661">
    <property type="entry name" value="GGCT_like"/>
    <property type="match status" value="1"/>
</dbReference>
<dbReference type="AlphaFoldDB" id="A0A3B4WU01"/>
<sequence>MSNSLCLICRVEPGDKMENHHTFLYFAYGSNLLKERLQLKNPSATVHCVARLKVQSDVRGVCVPFSTVHTSELCLFLFSGL</sequence>
<accession>A0A3B4WU01</accession>